<proteinExistence type="predicted"/>
<evidence type="ECO:0000256" key="2">
    <source>
        <dbReference type="ARBA" id="ARBA00023315"/>
    </source>
</evidence>
<dbReference type="PANTHER" id="PTHR43800">
    <property type="entry name" value="PEPTIDYL-LYSINE N-ACETYLTRANSFERASE YJAB"/>
    <property type="match status" value="1"/>
</dbReference>
<dbReference type="RefSeq" id="WP_034635931.1">
    <property type="nucleotide sequence ID" value="NZ_CBCSJC010000001.1"/>
</dbReference>
<gene>
    <name evidence="4" type="ORF">BAMA_09665</name>
</gene>
<sequence length="122" mass="14224">MLIRFKKSYEKIAMGLLSFMPTEKDIKKLQVTIKEYENNDSWQLYLWKVNEDFVGIIGIVKQEESVFEIQHISVNPSHRHMGIGKNMVRKLKAMFPNVTVCGNEETASFCEKCTEVEHNIQL</sequence>
<dbReference type="STRING" id="574376.BAMA_09665"/>
<dbReference type="PANTHER" id="PTHR43800:SF1">
    <property type="entry name" value="PEPTIDYL-LYSINE N-ACETYLTRANSFERASE YJAB"/>
    <property type="match status" value="1"/>
</dbReference>
<dbReference type="CDD" id="cd04301">
    <property type="entry name" value="NAT_SF"/>
    <property type="match status" value="1"/>
</dbReference>
<evidence type="ECO:0000313" key="5">
    <source>
        <dbReference type="Proteomes" id="UP000027822"/>
    </source>
</evidence>
<keyword evidence="2" id="KW-0012">Acyltransferase</keyword>
<dbReference type="SUPFAM" id="SSF55729">
    <property type="entry name" value="Acyl-CoA N-acyltransferases (Nat)"/>
    <property type="match status" value="1"/>
</dbReference>
<dbReference type="PROSITE" id="PS51186">
    <property type="entry name" value="GNAT"/>
    <property type="match status" value="1"/>
</dbReference>
<keyword evidence="1" id="KW-0808">Transferase</keyword>
<keyword evidence="5" id="KW-1185">Reference proteome</keyword>
<dbReference type="InterPro" id="IPR000182">
    <property type="entry name" value="GNAT_dom"/>
</dbReference>
<evidence type="ECO:0000259" key="3">
    <source>
        <dbReference type="PROSITE" id="PS51186"/>
    </source>
</evidence>
<accession>A0A073KFH6</accession>
<dbReference type="AlphaFoldDB" id="A0A073KFH6"/>
<organism evidence="4 5">
    <name type="scientific">Bacillus manliponensis</name>
    <dbReference type="NCBI Taxonomy" id="574376"/>
    <lineage>
        <taxon>Bacteria</taxon>
        <taxon>Bacillati</taxon>
        <taxon>Bacillota</taxon>
        <taxon>Bacilli</taxon>
        <taxon>Bacillales</taxon>
        <taxon>Bacillaceae</taxon>
        <taxon>Bacillus</taxon>
        <taxon>Bacillus cereus group</taxon>
    </lineage>
</organism>
<dbReference type="GO" id="GO:0016747">
    <property type="term" value="F:acyltransferase activity, transferring groups other than amino-acyl groups"/>
    <property type="evidence" value="ECO:0007669"/>
    <property type="project" value="InterPro"/>
</dbReference>
<evidence type="ECO:0000313" key="4">
    <source>
        <dbReference type="EMBL" id="KEK21048.1"/>
    </source>
</evidence>
<evidence type="ECO:0000256" key="1">
    <source>
        <dbReference type="ARBA" id="ARBA00022679"/>
    </source>
</evidence>
<protein>
    <recommendedName>
        <fullName evidence="3">N-acetyltransferase domain-containing protein</fullName>
    </recommendedName>
</protein>
<dbReference type="InterPro" id="IPR016181">
    <property type="entry name" value="Acyl_CoA_acyltransferase"/>
</dbReference>
<dbReference type="OrthoDB" id="2189687at2"/>
<feature type="domain" description="N-acetyltransferase" evidence="3">
    <location>
        <begin position="3"/>
        <end position="122"/>
    </location>
</feature>
<dbReference type="Proteomes" id="UP000027822">
    <property type="component" value="Unassembled WGS sequence"/>
</dbReference>
<dbReference type="EMBL" id="JOTN01000002">
    <property type="protein sequence ID" value="KEK21048.1"/>
    <property type="molecule type" value="Genomic_DNA"/>
</dbReference>
<dbReference type="eggNOG" id="COG0456">
    <property type="taxonomic scope" value="Bacteria"/>
</dbReference>
<name>A0A073KFH6_9BACI</name>
<dbReference type="Gene3D" id="3.40.630.30">
    <property type="match status" value="1"/>
</dbReference>
<reference evidence="4 5" key="1">
    <citation type="submission" date="2014-06" db="EMBL/GenBank/DDBJ databases">
        <title>Draft genome sequence of Bacillus manliponensis JCM 15802 (MCCC 1A00708).</title>
        <authorList>
            <person name="Lai Q."/>
            <person name="Liu Y."/>
            <person name="Shao Z."/>
        </authorList>
    </citation>
    <scope>NUCLEOTIDE SEQUENCE [LARGE SCALE GENOMIC DNA]</scope>
    <source>
        <strain evidence="4 5">JCM 15802</strain>
    </source>
</reference>
<comment type="caution">
    <text evidence="4">The sequence shown here is derived from an EMBL/GenBank/DDBJ whole genome shotgun (WGS) entry which is preliminary data.</text>
</comment>
<dbReference type="Pfam" id="PF00583">
    <property type="entry name" value="Acetyltransf_1"/>
    <property type="match status" value="1"/>
</dbReference>